<dbReference type="CDD" id="cd00037">
    <property type="entry name" value="CLECT"/>
    <property type="match status" value="1"/>
</dbReference>
<proteinExistence type="predicted"/>
<dbReference type="Gene3D" id="3.10.100.10">
    <property type="entry name" value="Mannose-Binding Protein A, subunit A"/>
    <property type="match status" value="1"/>
</dbReference>
<dbReference type="PANTHER" id="PTHR45784:SF3">
    <property type="entry name" value="C-TYPE LECTIN DOMAIN FAMILY 4 MEMBER K-LIKE-RELATED"/>
    <property type="match status" value="1"/>
</dbReference>
<reference evidence="3 4" key="1">
    <citation type="submission" date="2021-07" db="EMBL/GenBank/DDBJ databases">
        <authorList>
            <person name="Imarazene B."/>
            <person name="Zahm M."/>
            <person name="Klopp C."/>
            <person name="Cabau C."/>
            <person name="Beille S."/>
            <person name="Jouanno E."/>
            <person name="Castinel A."/>
            <person name="Lluch J."/>
            <person name="Gil L."/>
            <person name="Kuchtly C."/>
            <person name="Lopez Roques C."/>
            <person name="Donnadieu C."/>
            <person name="Parrinello H."/>
            <person name="Journot L."/>
            <person name="Du K."/>
            <person name="Schartl M."/>
            <person name="Retaux S."/>
            <person name="Guiguen Y."/>
        </authorList>
    </citation>
    <scope>NUCLEOTIDE SEQUENCE [LARGE SCALE GENOMIC DNA]</scope>
    <source>
        <strain evidence="3">Pach_M1</strain>
        <tissue evidence="3">Testis</tissue>
    </source>
</reference>
<dbReference type="Proteomes" id="UP000752171">
    <property type="component" value="Unassembled WGS sequence"/>
</dbReference>
<dbReference type="EMBL" id="JAICCE010000008">
    <property type="protein sequence ID" value="KAG9274684.1"/>
    <property type="molecule type" value="Genomic_DNA"/>
</dbReference>
<dbReference type="PANTHER" id="PTHR45784">
    <property type="entry name" value="C-TYPE LECTIN DOMAIN FAMILY 20 MEMBER A-RELATED"/>
    <property type="match status" value="1"/>
</dbReference>
<dbReference type="InterPro" id="IPR018378">
    <property type="entry name" value="C-type_lectin_CS"/>
</dbReference>
<dbReference type="InterPro" id="IPR016187">
    <property type="entry name" value="CTDL_fold"/>
</dbReference>
<dbReference type="InterPro" id="IPR016186">
    <property type="entry name" value="C-type_lectin-like/link_sf"/>
</dbReference>
<sequence>MLVKQLGQDWSYWSSSLAKLIMCVDQNLGRLIILSCNSGISCHSLWTLSFCGTRQFHVVNTDKNWVDAQKYCRENFTDLATIESQEEMNIVKAALKGMTGDFWIGLKEIPGQVPRVSSCVSWMWSDGSIFSYTSWSSGQPDNNAGDNCVTAKSDFGFSWNDLRCYWTKNFVCYKGE</sequence>
<keyword evidence="3" id="KW-0675">Receptor</keyword>
<protein>
    <submittedName>
        <fullName evidence="3">Macrophage mannose receptor 1-like</fullName>
    </submittedName>
</protein>
<evidence type="ECO:0000313" key="4">
    <source>
        <dbReference type="Proteomes" id="UP000752171"/>
    </source>
</evidence>
<dbReference type="SMART" id="SM00034">
    <property type="entry name" value="CLECT"/>
    <property type="match status" value="1"/>
</dbReference>
<keyword evidence="1" id="KW-1015">Disulfide bond</keyword>
<accession>A0A8T2LUS2</accession>
<dbReference type="InterPro" id="IPR001304">
    <property type="entry name" value="C-type_lectin-like"/>
</dbReference>
<evidence type="ECO:0000259" key="2">
    <source>
        <dbReference type="PROSITE" id="PS50041"/>
    </source>
</evidence>
<feature type="domain" description="C-type lectin" evidence="2">
    <location>
        <begin position="51"/>
        <end position="173"/>
    </location>
</feature>
<organism evidence="3 4">
    <name type="scientific">Astyanax mexicanus</name>
    <name type="common">Blind cave fish</name>
    <name type="synonym">Astyanax fasciatus mexicanus</name>
    <dbReference type="NCBI Taxonomy" id="7994"/>
    <lineage>
        <taxon>Eukaryota</taxon>
        <taxon>Metazoa</taxon>
        <taxon>Chordata</taxon>
        <taxon>Craniata</taxon>
        <taxon>Vertebrata</taxon>
        <taxon>Euteleostomi</taxon>
        <taxon>Actinopterygii</taxon>
        <taxon>Neopterygii</taxon>
        <taxon>Teleostei</taxon>
        <taxon>Ostariophysi</taxon>
        <taxon>Characiformes</taxon>
        <taxon>Characoidei</taxon>
        <taxon>Acestrorhamphidae</taxon>
        <taxon>Acestrorhamphinae</taxon>
        <taxon>Astyanax</taxon>
    </lineage>
</organism>
<evidence type="ECO:0000256" key="1">
    <source>
        <dbReference type="ARBA" id="ARBA00023157"/>
    </source>
</evidence>
<dbReference type="PROSITE" id="PS50041">
    <property type="entry name" value="C_TYPE_LECTIN_2"/>
    <property type="match status" value="1"/>
</dbReference>
<name>A0A8T2LUS2_ASTMX</name>
<dbReference type="SUPFAM" id="SSF56436">
    <property type="entry name" value="C-type lectin-like"/>
    <property type="match status" value="1"/>
</dbReference>
<dbReference type="OrthoDB" id="9896688at2759"/>
<comment type="caution">
    <text evidence="3">The sequence shown here is derived from an EMBL/GenBank/DDBJ whole genome shotgun (WGS) entry which is preliminary data.</text>
</comment>
<gene>
    <name evidence="3" type="primary">COLEC12</name>
    <name evidence="3" type="ORF">AMEX_G11717</name>
</gene>
<evidence type="ECO:0000313" key="3">
    <source>
        <dbReference type="EMBL" id="KAG9274684.1"/>
    </source>
</evidence>
<dbReference type="AlphaFoldDB" id="A0A8T2LUS2"/>
<dbReference type="Pfam" id="PF00059">
    <property type="entry name" value="Lectin_C"/>
    <property type="match status" value="1"/>
</dbReference>
<dbReference type="PROSITE" id="PS00615">
    <property type="entry name" value="C_TYPE_LECTIN_1"/>
    <property type="match status" value="1"/>
</dbReference>